<proteinExistence type="predicted"/>
<comment type="caution">
    <text evidence="1">The sequence shown here is derived from an EMBL/GenBank/DDBJ whole genome shotgun (WGS) entry which is preliminary data.</text>
</comment>
<protein>
    <submittedName>
        <fullName evidence="1">Uncharacterized protein</fullName>
    </submittedName>
</protein>
<organism evidence="1 2">
    <name type="scientific">Lasiosphaeris hirsuta</name>
    <dbReference type="NCBI Taxonomy" id="260670"/>
    <lineage>
        <taxon>Eukaryota</taxon>
        <taxon>Fungi</taxon>
        <taxon>Dikarya</taxon>
        <taxon>Ascomycota</taxon>
        <taxon>Pezizomycotina</taxon>
        <taxon>Sordariomycetes</taxon>
        <taxon>Sordariomycetidae</taxon>
        <taxon>Sordariales</taxon>
        <taxon>Lasiosphaeriaceae</taxon>
        <taxon>Lasiosphaeris</taxon>
    </lineage>
</organism>
<reference evidence="1" key="1">
    <citation type="submission" date="2023-06" db="EMBL/GenBank/DDBJ databases">
        <title>Genome-scale phylogeny and comparative genomics of the fungal order Sordariales.</title>
        <authorList>
            <consortium name="Lawrence Berkeley National Laboratory"/>
            <person name="Hensen N."/>
            <person name="Bonometti L."/>
            <person name="Westerberg I."/>
            <person name="Brannstrom I.O."/>
            <person name="Guillou S."/>
            <person name="Cros-Aarteil S."/>
            <person name="Calhoun S."/>
            <person name="Haridas S."/>
            <person name="Kuo A."/>
            <person name="Mondo S."/>
            <person name="Pangilinan J."/>
            <person name="Riley R."/>
            <person name="Labutti K."/>
            <person name="Andreopoulos B."/>
            <person name="Lipzen A."/>
            <person name="Chen C."/>
            <person name="Yanf M."/>
            <person name="Daum C."/>
            <person name="Ng V."/>
            <person name="Clum A."/>
            <person name="Steindorff A."/>
            <person name="Ohm R."/>
            <person name="Martin F."/>
            <person name="Silar P."/>
            <person name="Natvig D."/>
            <person name="Lalanne C."/>
            <person name="Gautier V."/>
            <person name="Ament-Velasquez S.L."/>
            <person name="Kruys A."/>
            <person name="Hutchinson M.I."/>
            <person name="Powell A.J."/>
            <person name="Barry K."/>
            <person name="Miller A.N."/>
            <person name="Grigoriev I.V."/>
            <person name="Debuchy R."/>
            <person name="Gladieux P."/>
            <person name="Thoren M.H."/>
            <person name="Johannesson H."/>
        </authorList>
    </citation>
    <scope>NUCLEOTIDE SEQUENCE</scope>
    <source>
        <strain evidence="1">SMH4607-1</strain>
    </source>
</reference>
<evidence type="ECO:0000313" key="1">
    <source>
        <dbReference type="EMBL" id="KAK0708152.1"/>
    </source>
</evidence>
<keyword evidence="2" id="KW-1185">Reference proteome</keyword>
<dbReference type="EMBL" id="JAUKUA010000006">
    <property type="protein sequence ID" value="KAK0708152.1"/>
    <property type="molecule type" value="Genomic_DNA"/>
</dbReference>
<sequence length="222" mass="24239">MEKMGRGCLVVEDGRFSKARQTRCWESEWLSVPAPSVCETASKGGPWTCPFRPSAAFLADRPMEALQRLSACPGKLRCFVLLPSCDVGTYMIETEDSAEFAEIESEIEGIAILASDSSCDISGDIFCDIFSGLASGNTAHGRVAIEVISRTSASYCVARPVVVFTLHFESAHALGFLGMSSHVGKSAASFHHRDWRNLQFGGKLCWVQVAYRSVGSIRREML</sequence>
<gene>
    <name evidence="1" type="ORF">B0H67DRAFT_330071</name>
</gene>
<dbReference type="AlphaFoldDB" id="A0AA40A2L6"/>
<name>A0AA40A2L6_9PEZI</name>
<evidence type="ECO:0000313" key="2">
    <source>
        <dbReference type="Proteomes" id="UP001172102"/>
    </source>
</evidence>
<accession>A0AA40A2L6</accession>
<dbReference type="Proteomes" id="UP001172102">
    <property type="component" value="Unassembled WGS sequence"/>
</dbReference>